<feature type="compositionally biased region" description="Acidic residues" evidence="4">
    <location>
        <begin position="71"/>
        <end position="96"/>
    </location>
</feature>
<comment type="subcellular location">
    <subcellularLocation>
        <location evidence="1">Nucleus</location>
    </subcellularLocation>
</comment>
<protein>
    <recommendedName>
        <fullName evidence="6">AP2/ERF domain-containing protein</fullName>
    </recommendedName>
</protein>
<accession>A0A7R9TXR5</accession>
<dbReference type="InterPro" id="IPR036955">
    <property type="entry name" value="AP2/ERF_dom_sf"/>
</dbReference>
<evidence type="ECO:0000256" key="4">
    <source>
        <dbReference type="SAM" id="MobiDB-lite"/>
    </source>
</evidence>
<dbReference type="GO" id="GO:0003700">
    <property type="term" value="F:DNA-binding transcription factor activity"/>
    <property type="evidence" value="ECO:0007669"/>
    <property type="project" value="InterPro"/>
</dbReference>
<dbReference type="SUPFAM" id="SSF54171">
    <property type="entry name" value="DNA-binding domain"/>
    <property type="match status" value="1"/>
</dbReference>
<evidence type="ECO:0000256" key="2">
    <source>
        <dbReference type="ARBA" id="ARBA00023015"/>
    </source>
</evidence>
<organism evidence="5">
    <name type="scientific">Micromonas pusilla</name>
    <name type="common">Picoplanktonic green alga</name>
    <name type="synonym">Chromulina pusilla</name>
    <dbReference type="NCBI Taxonomy" id="38833"/>
    <lineage>
        <taxon>Eukaryota</taxon>
        <taxon>Viridiplantae</taxon>
        <taxon>Chlorophyta</taxon>
        <taxon>Mamiellophyceae</taxon>
        <taxon>Mamiellales</taxon>
        <taxon>Mamiellaceae</taxon>
        <taxon>Micromonas</taxon>
    </lineage>
</organism>
<proteinExistence type="predicted"/>
<keyword evidence="2" id="KW-0805">Transcription regulation</keyword>
<feature type="compositionally biased region" description="Low complexity" evidence="4">
    <location>
        <begin position="116"/>
        <end position="128"/>
    </location>
</feature>
<name>A0A7R9TXR5_MICPS</name>
<dbReference type="EMBL" id="HBDY01014681">
    <property type="protein sequence ID" value="CAD8248280.1"/>
    <property type="molecule type" value="Transcribed_RNA"/>
</dbReference>
<dbReference type="GO" id="GO:0005634">
    <property type="term" value="C:nucleus"/>
    <property type="evidence" value="ECO:0007669"/>
    <property type="project" value="UniProtKB-SubCell"/>
</dbReference>
<dbReference type="InterPro" id="IPR016177">
    <property type="entry name" value="DNA-bd_dom_sf"/>
</dbReference>
<feature type="compositionally biased region" description="Basic and acidic residues" evidence="4">
    <location>
        <begin position="1"/>
        <end position="10"/>
    </location>
</feature>
<dbReference type="Gene3D" id="3.30.730.10">
    <property type="entry name" value="AP2/ERF domain"/>
    <property type="match status" value="1"/>
</dbReference>
<dbReference type="GO" id="GO:0003677">
    <property type="term" value="F:DNA binding"/>
    <property type="evidence" value="ECO:0007669"/>
    <property type="project" value="InterPro"/>
</dbReference>
<sequence length="496" mass="51122">MARALEERAPSPHAKRARVDEDAPAPPPEPAPADDARADAPPSNEEDEDEREDNSAGDATTTVTPGNYAKEEDEDGMMSASTDDDDDSHDDDDDDEARAPPVPPSEIHPPAGAQTDARAPDAGGAASAKPRRGRPPIVTQMNAASTLSRLSAQQLGLAAEARLGPNCQEDSALMGVGKSGQPIRTSKYRGVRYRKNTGPRPWQAHHRNKHIGCYATEVEAAHAYMRSAGITEPIMRGYRKRDRKGSVSKKTRREALTLAAERDAADALGGGFQQVHGIRGADGVDPNGERAARIAAIQSIAAGAGGDTAVMRAMNRAREVAAVNSGYANAVAGPPGHWSGGGGNASQAALAAHRLQIARQMLGGGEVSALQRAQVAALLAAAPNNAGASGVHQLAGGGAAAAAGAGTGFDANAIQALLESAARAPAGVSGVGAGGMDAMLAQRAYQDHLDAKIRALEIQAELEKTRAMRSELAYRLSLMQDQAQGPASFAGGGGLQ</sequence>
<evidence type="ECO:0000256" key="1">
    <source>
        <dbReference type="ARBA" id="ARBA00004123"/>
    </source>
</evidence>
<dbReference type="AlphaFoldDB" id="A0A7R9TXR5"/>
<keyword evidence="3" id="KW-0804">Transcription</keyword>
<reference evidence="5" key="1">
    <citation type="submission" date="2021-01" db="EMBL/GenBank/DDBJ databases">
        <authorList>
            <person name="Corre E."/>
            <person name="Pelletier E."/>
            <person name="Niang G."/>
            <person name="Scheremetjew M."/>
            <person name="Finn R."/>
            <person name="Kale V."/>
            <person name="Holt S."/>
            <person name="Cochrane G."/>
            <person name="Meng A."/>
            <person name="Brown T."/>
            <person name="Cohen L."/>
        </authorList>
    </citation>
    <scope>NUCLEOTIDE SEQUENCE</scope>
    <source>
        <strain evidence="5">RCC1614</strain>
    </source>
</reference>
<feature type="region of interest" description="Disordered" evidence="4">
    <location>
        <begin position="1"/>
        <end position="136"/>
    </location>
</feature>
<evidence type="ECO:0000313" key="5">
    <source>
        <dbReference type="EMBL" id="CAD8248280.1"/>
    </source>
</evidence>
<evidence type="ECO:0000256" key="3">
    <source>
        <dbReference type="ARBA" id="ARBA00023163"/>
    </source>
</evidence>
<gene>
    <name evidence="5" type="ORF">MPUS1402_LOCUS11134</name>
</gene>
<evidence type="ECO:0008006" key="6">
    <source>
        <dbReference type="Google" id="ProtNLM"/>
    </source>
</evidence>